<keyword evidence="1" id="KW-1133">Transmembrane helix</keyword>
<dbReference type="RefSeq" id="WP_165093132.1">
    <property type="nucleotide sequence ID" value="NZ_JAAKGU010000001.1"/>
</dbReference>
<keyword evidence="3" id="KW-1185">Reference proteome</keyword>
<proteinExistence type="predicted"/>
<gene>
    <name evidence="2" type="ORF">G5B47_00045</name>
</gene>
<comment type="caution">
    <text evidence="2">The sequence shown here is derived from an EMBL/GenBank/DDBJ whole genome shotgun (WGS) entry which is preliminary data.</text>
</comment>
<reference evidence="2 3" key="1">
    <citation type="submission" date="2020-02" db="EMBL/GenBank/DDBJ databases">
        <authorList>
            <person name="Gao J."/>
            <person name="Sun J."/>
        </authorList>
    </citation>
    <scope>NUCLEOTIDE SEQUENCE [LARGE SCALE GENOMIC DNA]</scope>
    <source>
        <strain evidence="2 3">7124</strain>
    </source>
</reference>
<dbReference type="EMBL" id="JAAKGU010000001">
    <property type="protein sequence ID" value="NGM80796.1"/>
    <property type="molecule type" value="Genomic_DNA"/>
</dbReference>
<evidence type="ECO:0000313" key="2">
    <source>
        <dbReference type="EMBL" id="NGM80796.1"/>
    </source>
</evidence>
<protein>
    <submittedName>
        <fullName evidence="2">Uncharacterized protein</fullName>
    </submittedName>
</protein>
<dbReference type="Proteomes" id="UP000480151">
    <property type="component" value="Unassembled WGS sequence"/>
</dbReference>
<evidence type="ECO:0000313" key="3">
    <source>
        <dbReference type="Proteomes" id="UP000480151"/>
    </source>
</evidence>
<organism evidence="2 3">
    <name type="scientific">Paenibacillus apii</name>
    <dbReference type="NCBI Taxonomy" id="1850370"/>
    <lineage>
        <taxon>Bacteria</taxon>
        <taxon>Bacillati</taxon>
        <taxon>Bacillota</taxon>
        <taxon>Bacilli</taxon>
        <taxon>Bacillales</taxon>
        <taxon>Paenibacillaceae</taxon>
        <taxon>Paenibacillus</taxon>
    </lineage>
</organism>
<name>A0A6M1PCB6_9BACL</name>
<sequence>MWMKKNWFKLMIWMVTPSFFYAFAAILISMFRFGPTEQETMSFMMGMMKAMETSLMGLSMQVKEDANVQWLVYESVQFAFPLLAISIAGGVYVRCRRKV</sequence>
<keyword evidence="1" id="KW-0472">Membrane</keyword>
<evidence type="ECO:0000256" key="1">
    <source>
        <dbReference type="SAM" id="Phobius"/>
    </source>
</evidence>
<feature type="transmembrane region" description="Helical" evidence="1">
    <location>
        <begin position="70"/>
        <end position="93"/>
    </location>
</feature>
<dbReference type="AlphaFoldDB" id="A0A6M1PCB6"/>
<accession>A0A6M1PCB6</accession>
<keyword evidence="1" id="KW-0812">Transmembrane</keyword>
<feature type="transmembrane region" description="Helical" evidence="1">
    <location>
        <begin position="12"/>
        <end position="34"/>
    </location>
</feature>